<dbReference type="EMBL" id="CAEZWT010000014">
    <property type="protein sequence ID" value="CAB4663225.1"/>
    <property type="molecule type" value="Genomic_DNA"/>
</dbReference>
<evidence type="ECO:0000313" key="3">
    <source>
        <dbReference type="EMBL" id="CAB4663225.1"/>
    </source>
</evidence>
<dbReference type="InterPro" id="IPR006674">
    <property type="entry name" value="HD_domain"/>
</dbReference>
<evidence type="ECO:0000313" key="4">
    <source>
        <dbReference type="EMBL" id="CAB4754606.1"/>
    </source>
</evidence>
<dbReference type="InterPro" id="IPR050135">
    <property type="entry name" value="dGTPase-like"/>
</dbReference>
<evidence type="ECO:0000313" key="7">
    <source>
        <dbReference type="EMBL" id="CAB5060965.1"/>
    </source>
</evidence>
<organism evidence="6">
    <name type="scientific">freshwater metagenome</name>
    <dbReference type="NCBI Taxonomy" id="449393"/>
    <lineage>
        <taxon>unclassified sequences</taxon>
        <taxon>metagenomes</taxon>
        <taxon>ecological metagenomes</taxon>
    </lineage>
</organism>
<dbReference type="SUPFAM" id="SSF109604">
    <property type="entry name" value="HD-domain/PDEase-like"/>
    <property type="match status" value="1"/>
</dbReference>
<dbReference type="SMART" id="SM00471">
    <property type="entry name" value="HDc"/>
    <property type="match status" value="1"/>
</dbReference>
<dbReference type="EMBL" id="CAFBLE010000010">
    <property type="protein sequence ID" value="CAB4872720.1"/>
    <property type="molecule type" value="Genomic_DNA"/>
</dbReference>
<dbReference type="NCBIfam" id="TIGR01353">
    <property type="entry name" value="dGTP_triPase"/>
    <property type="match status" value="1"/>
</dbReference>
<proteinExistence type="predicted"/>
<name>A0A6J7I7J7_9ZZZZ</name>
<feature type="domain" description="HD" evidence="2">
    <location>
        <begin position="75"/>
        <end position="221"/>
    </location>
</feature>
<dbReference type="InterPro" id="IPR003607">
    <property type="entry name" value="HD/PDEase_dom"/>
</dbReference>
<gene>
    <name evidence="3" type="ORF">UFOPK2289_00674</name>
    <name evidence="4" type="ORF">UFOPK2822_01039</name>
    <name evidence="5" type="ORF">UFOPK3346_01128</name>
    <name evidence="6" type="ORF">UFOPK3670_01017</name>
    <name evidence="7" type="ORF">UFOPK4308_01063</name>
</gene>
<reference evidence="6" key="1">
    <citation type="submission" date="2020-05" db="EMBL/GenBank/DDBJ databases">
        <authorList>
            <person name="Chiriac C."/>
            <person name="Salcher M."/>
            <person name="Ghai R."/>
            <person name="Kavagutti S V."/>
        </authorList>
    </citation>
    <scope>NUCLEOTIDE SEQUENCE</scope>
</reference>
<dbReference type="InterPro" id="IPR006261">
    <property type="entry name" value="dGTPase"/>
</dbReference>
<dbReference type="EMBL" id="CAFBQL010000007">
    <property type="protein sequence ID" value="CAB5060965.1"/>
    <property type="molecule type" value="Genomic_DNA"/>
</dbReference>
<evidence type="ECO:0000313" key="6">
    <source>
        <dbReference type="EMBL" id="CAB4926660.1"/>
    </source>
</evidence>
<sequence>MSATTSTSNRVTNVSETSSYSASDLDRFVFEPAKRAGRTEFMRDRARVIHSASLRRLGAKTQVAVPWENDFQRTRLTHSLEVAQIGRELGDSLGADPDLLDTSCLAHDLGHPPFGHNGEDALASIAGDCGGFEGNAQSFRLLTRLEAKTVDANTTSVGLNLTRASLDAVTKYPWASTKNPRKFGVYSDDLEIFTWMRQGAPDNRRCIEAQIMDWSDDVSYSVHDLEDGLVAHQLDVNNFSNDLPQLYSVMKAGYVFDATEEETSAALIRLQSLSCWPSFYDGTHRALARIKDLTSQLIGRFVLSAEIETRRVHGNQPLVRYNANLEVLREQRIEVGLLKAVAGHYLINAPISQERYAKQRVIIIDLVEMLMASAPVNIDPILLDEWQVAASDAQRLRVVIDHVASLTDPGAYALHERLRAQIE</sequence>
<dbReference type="PROSITE" id="PS51831">
    <property type="entry name" value="HD"/>
    <property type="match status" value="1"/>
</dbReference>
<dbReference type="GO" id="GO:0008832">
    <property type="term" value="F:dGTPase activity"/>
    <property type="evidence" value="ECO:0007669"/>
    <property type="project" value="TreeGrafter"/>
</dbReference>
<dbReference type="NCBIfam" id="NF002829">
    <property type="entry name" value="PRK03007.1"/>
    <property type="match status" value="1"/>
</dbReference>
<accession>A0A6J7I7J7</accession>
<evidence type="ECO:0000256" key="1">
    <source>
        <dbReference type="ARBA" id="ARBA00022801"/>
    </source>
</evidence>
<dbReference type="Pfam" id="PF13286">
    <property type="entry name" value="HD_assoc"/>
    <property type="match status" value="1"/>
</dbReference>
<protein>
    <submittedName>
        <fullName evidence="6">Unannotated protein</fullName>
    </submittedName>
</protein>
<dbReference type="GO" id="GO:0006203">
    <property type="term" value="P:dGTP catabolic process"/>
    <property type="evidence" value="ECO:0007669"/>
    <property type="project" value="TreeGrafter"/>
</dbReference>
<dbReference type="InterPro" id="IPR026875">
    <property type="entry name" value="PHydrolase_assoc_dom"/>
</dbReference>
<evidence type="ECO:0000259" key="2">
    <source>
        <dbReference type="PROSITE" id="PS51831"/>
    </source>
</evidence>
<dbReference type="PANTHER" id="PTHR11373">
    <property type="entry name" value="DEOXYNUCLEOSIDE TRIPHOSPHATE TRIPHOSPHOHYDROLASE"/>
    <property type="match status" value="1"/>
</dbReference>
<dbReference type="PANTHER" id="PTHR11373:SF32">
    <property type="entry name" value="DEOXYGUANOSINETRIPHOSPHATE TRIPHOSPHOHYDROLASE"/>
    <property type="match status" value="1"/>
</dbReference>
<dbReference type="Gene3D" id="1.10.3210.10">
    <property type="entry name" value="Hypothetical protein af1432"/>
    <property type="match status" value="1"/>
</dbReference>
<evidence type="ECO:0000313" key="5">
    <source>
        <dbReference type="EMBL" id="CAB4872720.1"/>
    </source>
</evidence>
<dbReference type="CDD" id="cd00077">
    <property type="entry name" value="HDc"/>
    <property type="match status" value="1"/>
</dbReference>
<dbReference type="EMBL" id="CAEZZC010000014">
    <property type="protein sequence ID" value="CAB4754606.1"/>
    <property type="molecule type" value="Genomic_DNA"/>
</dbReference>
<dbReference type="EMBL" id="CAFBMV010000007">
    <property type="protein sequence ID" value="CAB4926660.1"/>
    <property type="molecule type" value="Genomic_DNA"/>
</dbReference>
<dbReference type="Pfam" id="PF01966">
    <property type="entry name" value="HD"/>
    <property type="match status" value="1"/>
</dbReference>
<dbReference type="AlphaFoldDB" id="A0A6J7I7J7"/>
<keyword evidence="1" id="KW-0378">Hydrolase</keyword>